<evidence type="ECO:0008006" key="3">
    <source>
        <dbReference type="Google" id="ProtNLM"/>
    </source>
</evidence>
<dbReference type="Proteomes" id="UP000595757">
    <property type="component" value="Chromosome"/>
</dbReference>
<evidence type="ECO:0000313" key="2">
    <source>
        <dbReference type="Proteomes" id="UP000595757"/>
    </source>
</evidence>
<gene>
    <name evidence="1" type="ORF">I6I72_09790</name>
</gene>
<organism evidence="1 2">
    <name type="scientific">Corynebacterium striatum</name>
    <dbReference type="NCBI Taxonomy" id="43770"/>
    <lineage>
        <taxon>Bacteria</taxon>
        <taxon>Bacillati</taxon>
        <taxon>Actinomycetota</taxon>
        <taxon>Actinomycetes</taxon>
        <taxon>Mycobacteriales</taxon>
        <taxon>Corynebacteriaceae</taxon>
        <taxon>Corynebacterium</taxon>
    </lineage>
</organism>
<protein>
    <recommendedName>
        <fullName evidence="3">Transposase</fullName>
    </recommendedName>
</protein>
<keyword evidence="2" id="KW-1185">Reference proteome</keyword>
<evidence type="ECO:0000313" key="1">
    <source>
        <dbReference type="EMBL" id="QQU76401.1"/>
    </source>
</evidence>
<sequence length="47" mass="5212">MTVATRLNISFNVSPNQIARLNNISGVQARKFEKQNSIQLDADCPAH</sequence>
<dbReference type="EMBL" id="CP068158">
    <property type="protein sequence ID" value="QQU76401.1"/>
    <property type="molecule type" value="Genomic_DNA"/>
</dbReference>
<proteinExistence type="predicted"/>
<reference evidence="1 2" key="1">
    <citation type="submission" date="2021-01" db="EMBL/GenBank/DDBJ databases">
        <title>FDA dAtabase for Regulatory Grade micrObial Sequences (FDA-ARGOS): Supporting development and validation of Infectious Disease Dx tests.</title>
        <authorList>
            <person name="Sproer C."/>
            <person name="Gronow S."/>
            <person name="Severitt S."/>
            <person name="Schroder I."/>
            <person name="Tallon L."/>
            <person name="Sadzewicz L."/>
            <person name="Zhao X."/>
            <person name="Boylan J."/>
            <person name="Ott S."/>
            <person name="Bowen H."/>
            <person name="Vavikolanu K."/>
            <person name="Mehta A."/>
            <person name="Aluvathingal J."/>
            <person name="Nadendla S."/>
            <person name="Lowell S."/>
            <person name="Myers T."/>
            <person name="Yan Y."/>
            <person name="Sichtig H."/>
        </authorList>
    </citation>
    <scope>NUCLEOTIDE SEQUENCE [LARGE SCALE GENOMIC DNA]</scope>
    <source>
        <strain evidence="1 2">FDAARGOS_1115</strain>
    </source>
</reference>
<accession>A0ABX7DD95</accession>
<name>A0ABX7DD95_CORST</name>
<dbReference type="GeneID" id="72412285"/>
<dbReference type="RefSeq" id="WP_160310049.1">
    <property type="nucleotide sequence ID" value="NZ_CAXONJ010000030.1"/>
</dbReference>